<dbReference type="PANTHER" id="PTHR32328">
    <property type="entry name" value="L-SERYL-TRNA(SEC) SELENIUM TRANSFERASE"/>
    <property type="match status" value="1"/>
</dbReference>
<gene>
    <name evidence="4" type="ORF">ACFOVU_28595</name>
</gene>
<dbReference type="InterPro" id="IPR015421">
    <property type="entry name" value="PyrdxlP-dep_Trfase_major"/>
</dbReference>
<dbReference type="InterPro" id="IPR018319">
    <property type="entry name" value="SelA-like"/>
</dbReference>
<evidence type="ECO:0000313" key="4">
    <source>
        <dbReference type="EMBL" id="MFC3999906.1"/>
    </source>
</evidence>
<proteinExistence type="inferred from homology"/>
<dbReference type="PANTHER" id="PTHR32328:SF0">
    <property type="entry name" value="L-SERYL-TRNA(SEC) SELENIUM TRANSFERASE"/>
    <property type="match status" value="1"/>
</dbReference>
<dbReference type="Proteomes" id="UP001595847">
    <property type="component" value="Unassembled WGS sequence"/>
</dbReference>
<comment type="caution">
    <text evidence="4">The sequence shown here is derived from an EMBL/GenBank/DDBJ whole genome shotgun (WGS) entry which is preliminary data.</text>
</comment>
<dbReference type="RefSeq" id="WP_378538576.1">
    <property type="nucleotide sequence ID" value="NZ_JBHSBH010000022.1"/>
</dbReference>
<keyword evidence="2" id="KW-0663">Pyridoxal phosphate</keyword>
<comment type="similarity">
    <text evidence="3">Belongs to the SelA family.</text>
</comment>
<dbReference type="EMBL" id="JBHSBH010000022">
    <property type="protein sequence ID" value="MFC3999906.1"/>
    <property type="molecule type" value="Genomic_DNA"/>
</dbReference>
<comment type="cofactor">
    <cofactor evidence="1">
        <name>pyridoxal 5'-phosphate</name>
        <dbReference type="ChEBI" id="CHEBI:597326"/>
    </cofactor>
</comment>
<evidence type="ECO:0000256" key="3">
    <source>
        <dbReference type="ARBA" id="ARBA00044507"/>
    </source>
</evidence>
<sequence length="383" mass="38994">MPDTTDPHEHVYRRLGVAAVVNASGRMTALGGSLPSPRVSAAMTEAAGAHVRIEDLMTAAGRRIAAATGTEAGCPTSGAAAGIAISTAAVIAGTSLPAVERLPDAGGLPDEIVLPLGHAVHFGAPVTQMVRLGGGRPVVVGSANAVTADHLEGAIGAQTAAMLYVRSHHAVQKGVPPLAEFAAVARRKGVPLIIDAAAEEDLRAYAAAGGDLVVYSGGKAVGGPASGFVCGRSDLVAACRMQYRGVARAMKVGKETIAGLVAALEEYTAAEAGRQAEAEEQRTRMAALRDGVASIPGLSAAVVPDEAGRAIVRCEIRVDPAATGRTAHDVVRRLAEGDPAIVVRDHRSSEGLFAVDPRPLAPGEENTVLRRLTEIMATPDGPA</sequence>
<dbReference type="SUPFAM" id="SSF53383">
    <property type="entry name" value="PLP-dependent transferases"/>
    <property type="match status" value="1"/>
</dbReference>
<keyword evidence="4" id="KW-0456">Lyase</keyword>
<dbReference type="InterPro" id="IPR006337">
    <property type="entry name" value="DgaE-like"/>
</dbReference>
<dbReference type="GO" id="GO:0016829">
    <property type="term" value="F:lyase activity"/>
    <property type="evidence" value="ECO:0007669"/>
    <property type="project" value="UniProtKB-KW"/>
</dbReference>
<keyword evidence="5" id="KW-1185">Reference proteome</keyword>
<dbReference type="Pfam" id="PF03841">
    <property type="entry name" value="SelA"/>
    <property type="match status" value="1"/>
</dbReference>
<protein>
    <submittedName>
        <fullName evidence="4">DgaE family pyridoxal phosphate-dependent ammonia lyase</fullName>
    </submittedName>
</protein>
<name>A0ABV8FUQ8_9ACTN</name>
<dbReference type="Gene3D" id="3.40.640.10">
    <property type="entry name" value="Type I PLP-dependent aspartate aminotransferase-like (Major domain)"/>
    <property type="match status" value="1"/>
</dbReference>
<organism evidence="4 5">
    <name type="scientific">Nocardiopsis sediminis</name>
    <dbReference type="NCBI Taxonomy" id="1778267"/>
    <lineage>
        <taxon>Bacteria</taxon>
        <taxon>Bacillati</taxon>
        <taxon>Actinomycetota</taxon>
        <taxon>Actinomycetes</taxon>
        <taxon>Streptosporangiales</taxon>
        <taxon>Nocardiopsidaceae</taxon>
        <taxon>Nocardiopsis</taxon>
    </lineage>
</organism>
<reference evidence="5" key="1">
    <citation type="journal article" date="2019" name="Int. J. Syst. Evol. Microbiol.">
        <title>The Global Catalogue of Microorganisms (GCM) 10K type strain sequencing project: providing services to taxonomists for standard genome sequencing and annotation.</title>
        <authorList>
            <consortium name="The Broad Institute Genomics Platform"/>
            <consortium name="The Broad Institute Genome Sequencing Center for Infectious Disease"/>
            <person name="Wu L."/>
            <person name="Ma J."/>
        </authorList>
    </citation>
    <scope>NUCLEOTIDE SEQUENCE [LARGE SCALE GENOMIC DNA]</scope>
    <source>
        <strain evidence="5">TBRC 1826</strain>
    </source>
</reference>
<dbReference type="NCBIfam" id="TIGR01437">
    <property type="entry name" value="selA_rel"/>
    <property type="match status" value="1"/>
</dbReference>
<accession>A0ABV8FUQ8</accession>
<evidence type="ECO:0000256" key="1">
    <source>
        <dbReference type="ARBA" id="ARBA00001933"/>
    </source>
</evidence>
<dbReference type="InterPro" id="IPR015424">
    <property type="entry name" value="PyrdxlP-dep_Trfase"/>
</dbReference>
<evidence type="ECO:0000313" key="5">
    <source>
        <dbReference type="Proteomes" id="UP001595847"/>
    </source>
</evidence>
<evidence type="ECO:0000256" key="2">
    <source>
        <dbReference type="ARBA" id="ARBA00022898"/>
    </source>
</evidence>